<accession>A0A9W4T8L7</accession>
<name>A0A9W4T8L7_9GLOM</name>
<comment type="caution">
    <text evidence="1">The sequence shown here is derived from an EMBL/GenBank/DDBJ whole genome shotgun (WGS) entry which is preliminary data.</text>
</comment>
<dbReference type="OrthoDB" id="10494334at2759"/>
<dbReference type="AlphaFoldDB" id="A0A9W4T8L7"/>
<gene>
    <name evidence="1" type="ORF">FWILDA_LOCUS17474</name>
</gene>
<protein>
    <submittedName>
        <fullName evidence="1">4073_t:CDS:1</fullName>
    </submittedName>
</protein>
<evidence type="ECO:0000313" key="1">
    <source>
        <dbReference type="EMBL" id="CAI2196231.1"/>
    </source>
</evidence>
<organism evidence="1 2">
    <name type="scientific">Funneliformis geosporum</name>
    <dbReference type="NCBI Taxonomy" id="1117311"/>
    <lineage>
        <taxon>Eukaryota</taxon>
        <taxon>Fungi</taxon>
        <taxon>Fungi incertae sedis</taxon>
        <taxon>Mucoromycota</taxon>
        <taxon>Glomeromycotina</taxon>
        <taxon>Glomeromycetes</taxon>
        <taxon>Glomerales</taxon>
        <taxon>Glomeraceae</taxon>
        <taxon>Funneliformis</taxon>
    </lineage>
</organism>
<evidence type="ECO:0000313" key="2">
    <source>
        <dbReference type="Proteomes" id="UP001153678"/>
    </source>
</evidence>
<sequence length="328" mass="39069">KYRGYKEFYLDNSLEEKNEEDKKIYAAVGEAKKIFQENNYDSIAEMVIKNEKFRHSQNQEILSAHNHNPNKIYENKEEVKKNHKHFVFPRELLAEETQKILEKQSEYYPELKRKFSYTLLENGKSETKDFSVQEIIKLIIFRQRDFEDGPTGNEPRKEKEKGEKRETLRKQLETFLNKLVGKGNYNFPKGVEFETDFLDYLKENGSFYSTLMKNCPSQFYLNYEDYQKTIFYQIGQIIFEKITPRRRKNELDSLSQKVYSLEAFGDCLAKLEKYDKKRSPASVSFRYMVETIKAFLDGQKYGEFQAKVKKELEEKLKNSKNGDENETI</sequence>
<dbReference type="Proteomes" id="UP001153678">
    <property type="component" value="Unassembled WGS sequence"/>
</dbReference>
<proteinExistence type="predicted"/>
<reference evidence="1" key="1">
    <citation type="submission" date="2022-08" db="EMBL/GenBank/DDBJ databases">
        <authorList>
            <person name="Kallberg Y."/>
            <person name="Tangrot J."/>
            <person name="Rosling A."/>
        </authorList>
    </citation>
    <scope>NUCLEOTIDE SEQUENCE</scope>
    <source>
        <strain evidence="1">Wild A</strain>
    </source>
</reference>
<feature type="non-terminal residue" evidence="1">
    <location>
        <position position="328"/>
    </location>
</feature>
<keyword evidence="2" id="KW-1185">Reference proteome</keyword>
<dbReference type="EMBL" id="CAMKVN010013882">
    <property type="protein sequence ID" value="CAI2196231.1"/>
    <property type="molecule type" value="Genomic_DNA"/>
</dbReference>